<feature type="domain" description="TLC" evidence="7">
    <location>
        <begin position="34"/>
        <end position="221"/>
    </location>
</feature>
<keyword evidence="2 5" id="KW-0812">Transmembrane</keyword>
<feature type="transmembrane region" description="Helical" evidence="6">
    <location>
        <begin position="74"/>
        <end position="94"/>
    </location>
</feature>
<proteinExistence type="predicted"/>
<protein>
    <recommendedName>
        <fullName evidence="7">TLC domain-containing protein</fullName>
    </recommendedName>
</protein>
<evidence type="ECO:0000256" key="6">
    <source>
        <dbReference type="SAM" id="Phobius"/>
    </source>
</evidence>
<feature type="transmembrane region" description="Helical" evidence="6">
    <location>
        <begin position="165"/>
        <end position="186"/>
    </location>
</feature>
<name>A0A1R2BMQ4_9CILI</name>
<feature type="transmembrane region" description="Helical" evidence="6">
    <location>
        <begin position="244"/>
        <end position="264"/>
    </location>
</feature>
<evidence type="ECO:0000256" key="3">
    <source>
        <dbReference type="ARBA" id="ARBA00022989"/>
    </source>
</evidence>
<evidence type="ECO:0000256" key="2">
    <source>
        <dbReference type="ARBA" id="ARBA00022692"/>
    </source>
</evidence>
<dbReference type="PANTHER" id="PTHR31898:SF1">
    <property type="entry name" value="TLC DOMAIN-CONTAINING PROTEIN 5"/>
    <property type="match status" value="1"/>
</dbReference>
<keyword evidence="9" id="KW-1185">Reference proteome</keyword>
<keyword evidence="3 6" id="KW-1133">Transmembrane helix</keyword>
<evidence type="ECO:0000313" key="9">
    <source>
        <dbReference type="Proteomes" id="UP000187209"/>
    </source>
</evidence>
<evidence type="ECO:0000313" key="8">
    <source>
        <dbReference type="EMBL" id="OMJ78038.1"/>
    </source>
</evidence>
<accession>A0A1R2BMQ4</accession>
<reference evidence="8 9" key="1">
    <citation type="submission" date="2016-11" db="EMBL/GenBank/DDBJ databases">
        <title>The macronuclear genome of Stentor coeruleus: a giant cell with tiny introns.</title>
        <authorList>
            <person name="Slabodnick M."/>
            <person name="Ruby J.G."/>
            <person name="Reiff S.B."/>
            <person name="Swart E.C."/>
            <person name="Gosai S."/>
            <person name="Prabakaran S."/>
            <person name="Witkowska E."/>
            <person name="Larue G.E."/>
            <person name="Fisher S."/>
            <person name="Freeman R.M."/>
            <person name="Gunawardena J."/>
            <person name="Chu W."/>
            <person name="Stover N.A."/>
            <person name="Gregory B.D."/>
            <person name="Nowacki M."/>
            <person name="Derisi J."/>
            <person name="Roy S.W."/>
            <person name="Marshall W.F."/>
            <person name="Sood P."/>
        </authorList>
    </citation>
    <scope>NUCLEOTIDE SEQUENCE [LARGE SCALE GENOMIC DNA]</scope>
    <source>
        <strain evidence="8">WM001</strain>
    </source>
</reference>
<evidence type="ECO:0000256" key="5">
    <source>
        <dbReference type="PROSITE-ProRule" id="PRU00205"/>
    </source>
</evidence>
<dbReference type="PANTHER" id="PTHR31898">
    <property type="entry name" value="TRANSMEMBRANE PROTEIN 136"/>
    <property type="match status" value="1"/>
</dbReference>
<sequence>MDRITPILVSFVSYSSVALLLSRFVYPPNELKRKEQKDYLGQHLSIIHAYMAIIICSAVYIYEGGIDYNSPTNMMHIIAIGNSLGYFIFDSIYAEYYKLHDGAMRFHHVFALIALFTMYFSSIGGSASAVGLLLTEISNPCVLKRHILRAKGEEESFTYNLYENLFIFLFIAGRILCGTLYLYKVWNSEINWMYKLMSSSVYSVTWFWIFVIMTKALKKYSGTEDPSMKRLLNMLRYLRQNKGVLLVYILFVSFAVPTLLTQVLEIDFLKLEVDGFKVM</sequence>
<feature type="transmembrane region" description="Helical" evidence="6">
    <location>
        <begin position="106"/>
        <end position="135"/>
    </location>
</feature>
<evidence type="ECO:0000259" key="7">
    <source>
        <dbReference type="PROSITE" id="PS50922"/>
    </source>
</evidence>
<feature type="transmembrane region" description="Helical" evidence="6">
    <location>
        <begin position="7"/>
        <end position="26"/>
    </location>
</feature>
<dbReference type="AlphaFoldDB" id="A0A1R2BMQ4"/>
<gene>
    <name evidence="8" type="ORF">SteCoe_22238</name>
</gene>
<feature type="transmembrane region" description="Helical" evidence="6">
    <location>
        <begin position="46"/>
        <end position="62"/>
    </location>
</feature>
<organism evidence="8 9">
    <name type="scientific">Stentor coeruleus</name>
    <dbReference type="NCBI Taxonomy" id="5963"/>
    <lineage>
        <taxon>Eukaryota</taxon>
        <taxon>Sar</taxon>
        <taxon>Alveolata</taxon>
        <taxon>Ciliophora</taxon>
        <taxon>Postciliodesmatophora</taxon>
        <taxon>Heterotrichea</taxon>
        <taxon>Heterotrichida</taxon>
        <taxon>Stentoridae</taxon>
        <taxon>Stentor</taxon>
    </lineage>
</organism>
<dbReference type="InterPro" id="IPR042512">
    <property type="entry name" value="TLCD5"/>
</dbReference>
<dbReference type="GO" id="GO:0016020">
    <property type="term" value="C:membrane"/>
    <property type="evidence" value="ECO:0007669"/>
    <property type="project" value="UniProtKB-SubCell"/>
</dbReference>
<evidence type="ECO:0000256" key="4">
    <source>
        <dbReference type="ARBA" id="ARBA00023136"/>
    </source>
</evidence>
<keyword evidence="4 5" id="KW-0472">Membrane</keyword>
<dbReference type="InterPro" id="IPR006634">
    <property type="entry name" value="TLC-dom"/>
</dbReference>
<comment type="subcellular location">
    <subcellularLocation>
        <location evidence="1">Membrane</location>
        <topology evidence="1">Multi-pass membrane protein</topology>
    </subcellularLocation>
</comment>
<evidence type="ECO:0000256" key="1">
    <source>
        <dbReference type="ARBA" id="ARBA00004141"/>
    </source>
</evidence>
<dbReference type="PROSITE" id="PS50922">
    <property type="entry name" value="TLC"/>
    <property type="match status" value="1"/>
</dbReference>
<dbReference type="OrthoDB" id="284464at2759"/>
<dbReference type="Proteomes" id="UP000187209">
    <property type="component" value="Unassembled WGS sequence"/>
</dbReference>
<comment type="caution">
    <text evidence="8">The sequence shown here is derived from an EMBL/GenBank/DDBJ whole genome shotgun (WGS) entry which is preliminary data.</text>
</comment>
<dbReference type="EMBL" id="MPUH01000542">
    <property type="protein sequence ID" value="OMJ78038.1"/>
    <property type="molecule type" value="Genomic_DNA"/>
</dbReference>